<reference evidence="1" key="1">
    <citation type="submission" date="2020-11" db="EMBL/GenBank/DDBJ databases">
        <authorList>
            <consortium name="DOE Joint Genome Institute"/>
            <person name="Ahrendt S."/>
            <person name="Riley R."/>
            <person name="Andreopoulos W."/>
            <person name="Labutti K."/>
            <person name="Pangilinan J."/>
            <person name="Ruiz-Duenas F.J."/>
            <person name="Barrasa J.M."/>
            <person name="Sanchez-Garcia M."/>
            <person name="Camarero S."/>
            <person name="Miyauchi S."/>
            <person name="Serrano A."/>
            <person name="Linde D."/>
            <person name="Babiker R."/>
            <person name="Drula E."/>
            <person name="Ayuso-Fernandez I."/>
            <person name="Pacheco R."/>
            <person name="Padilla G."/>
            <person name="Ferreira P."/>
            <person name="Barriuso J."/>
            <person name="Kellner H."/>
            <person name="Castanera R."/>
            <person name="Alfaro M."/>
            <person name="Ramirez L."/>
            <person name="Pisabarro A.G."/>
            <person name="Kuo A."/>
            <person name="Tritt A."/>
            <person name="Lipzen A."/>
            <person name="He G."/>
            <person name="Yan M."/>
            <person name="Ng V."/>
            <person name="Cullen D."/>
            <person name="Martin F."/>
            <person name="Rosso M.-N."/>
            <person name="Henrissat B."/>
            <person name="Hibbett D."/>
            <person name="Martinez A.T."/>
            <person name="Grigoriev I.V."/>
        </authorList>
    </citation>
    <scope>NUCLEOTIDE SEQUENCE</scope>
    <source>
        <strain evidence="1">MF-IS2</strain>
    </source>
</reference>
<dbReference type="AlphaFoldDB" id="A0A9P5WW27"/>
<gene>
    <name evidence="1" type="ORF">P691DRAFT_611512</name>
</gene>
<dbReference type="EMBL" id="MU153675">
    <property type="protein sequence ID" value="KAF9439678.1"/>
    <property type="molecule type" value="Genomic_DNA"/>
</dbReference>
<evidence type="ECO:0000313" key="2">
    <source>
        <dbReference type="Proteomes" id="UP000807342"/>
    </source>
</evidence>
<sequence length="65" mass="7190">KYNMATHIWMNHVEKDSAPGVWRLPSIPGPMLVGMYISKSEEKKMGVEGSATAEYRSDHGLPGSE</sequence>
<keyword evidence="2" id="KW-1185">Reference proteome</keyword>
<proteinExistence type="predicted"/>
<feature type="non-terminal residue" evidence="1">
    <location>
        <position position="65"/>
    </location>
</feature>
<evidence type="ECO:0000313" key="1">
    <source>
        <dbReference type="EMBL" id="KAF9439678.1"/>
    </source>
</evidence>
<protein>
    <submittedName>
        <fullName evidence="1">Uncharacterized protein</fullName>
    </submittedName>
</protein>
<dbReference type="Proteomes" id="UP000807342">
    <property type="component" value="Unassembled WGS sequence"/>
</dbReference>
<name>A0A9P5WW27_9AGAR</name>
<dbReference type="OrthoDB" id="2953545at2759"/>
<comment type="caution">
    <text evidence="1">The sequence shown here is derived from an EMBL/GenBank/DDBJ whole genome shotgun (WGS) entry which is preliminary data.</text>
</comment>
<feature type="non-terminal residue" evidence="1">
    <location>
        <position position="1"/>
    </location>
</feature>
<accession>A0A9P5WW27</accession>
<organism evidence="1 2">
    <name type="scientific">Macrolepiota fuliginosa MF-IS2</name>
    <dbReference type="NCBI Taxonomy" id="1400762"/>
    <lineage>
        <taxon>Eukaryota</taxon>
        <taxon>Fungi</taxon>
        <taxon>Dikarya</taxon>
        <taxon>Basidiomycota</taxon>
        <taxon>Agaricomycotina</taxon>
        <taxon>Agaricomycetes</taxon>
        <taxon>Agaricomycetidae</taxon>
        <taxon>Agaricales</taxon>
        <taxon>Agaricineae</taxon>
        <taxon>Agaricaceae</taxon>
        <taxon>Macrolepiota</taxon>
    </lineage>
</organism>